<evidence type="ECO:0000259" key="1">
    <source>
        <dbReference type="Pfam" id="PF01966"/>
    </source>
</evidence>
<dbReference type="EMBL" id="PEYM01000026">
    <property type="protein sequence ID" value="PIS31302.1"/>
    <property type="molecule type" value="Genomic_DNA"/>
</dbReference>
<keyword evidence="2" id="KW-0378">Hydrolase</keyword>
<reference evidence="2 3" key="1">
    <citation type="submission" date="2017-09" db="EMBL/GenBank/DDBJ databases">
        <title>Depth-based differentiation of microbial function through sediment-hosted aquifers and enrichment of novel symbionts in the deep terrestrial subsurface.</title>
        <authorList>
            <person name="Probst A.J."/>
            <person name="Ladd B."/>
            <person name="Jarett J.K."/>
            <person name="Geller-Mcgrath D.E."/>
            <person name="Sieber C.M."/>
            <person name="Emerson J.B."/>
            <person name="Anantharaman K."/>
            <person name="Thomas B.C."/>
            <person name="Malmstrom R."/>
            <person name="Stieglmeier M."/>
            <person name="Klingl A."/>
            <person name="Woyke T."/>
            <person name="Ryan C.M."/>
            <person name="Banfield J.F."/>
        </authorList>
    </citation>
    <scope>NUCLEOTIDE SEQUENCE [LARGE SCALE GENOMIC DNA]</scope>
    <source>
        <strain evidence="2">CG08_land_8_20_14_0_20_45_16</strain>
    </source>
</reference>
<gene>
    <name evidence="2" type="ORF">COT42_01430</name>
</gene>
<proteinExistence type="predicted"/>
<sequence>MKPKLIAQMEQHFGQDLRRINHAYRVLAEAEKLLAKEPGADEEIVVAAAILHDIGIHAAEKKYNSNAGKYQEIEGPPIAERLLHEVGFSESKVAEVLEIIAHHHSGGIKTNNFQIIWQADIRVNQLDG</sequence>
<dbReference type="Proteomes" id="UP000231343">
    <property type="component" value="Unassembled WGS sequence"/>
</dbReference>
<dbReference type="Gene3D" id="1.10.3210.10">
    <property type="entry name" value="Hypothetical protein af1432"/>
    <property type="match status" value="1"/>
</dbReference>
<feature type="domain" description="HD" evidence="1">
    <location>
        <begin position="19"/>
        <end position="108"/>
    </location>
</feature>
<dbReference type="GO" id="GO:0016787">
    <property type="term" value="F:hydrolase activity"/>
    <property type="evidence" value="ECO:0007669"/>
    <property type="project" value="UniProtKB-KW"/>
</dbReference>
<accession>A0A2H0Y175</accession>
<comment type="caution">
    <text evidence="2">The sequence shown here is derived from an EMBL/GenBank/DDBJ whole genome shotgun (WGS) entry which is preliminary data.</text>
</comment>
<dbReference type="InterPro" id="IPR006674">
    <property type="entry name" value="HD_domain"/>
</dbReference>
<evidence type="ECO:0000313" key="2">
    <source>
        <dbReference type="EMBL" id="PIS31302.1"/>
    </source>
</evidence>
<protein>
    <submittedName>
        <fullName evidence="2">Phosphohydrolase</fullName>
    </submittedName>
</protein>
<name>A0A2H0Y175_UNCSA</name>
<dbReference type="CDD" id="cd00077">
    <property type="entry name" value="HDc"/>
    <property type="match status" value="1"/>
</dbReference>
<dbReference type="Pfam" id="PF01966">
    <property type="entry name" value="HD"/>
    <property type="match status" value="1"/>
</dbReference>
<organism evidence="2 3">
    <name type="scientific">Candidatus Saganbacteria bacterium CG08_land_8_20_14_0_20_45_16</name>
    <dbReference type="NCBI Taxonomy" id="2014293"/>
    <lineage>
        <taxon>Bacteria</taxon>
        <taxon>Bacillati</taxon>
        <taxon>Saganbacteria</taxon>
    </lineage>
</organism>
<dbReference type="AlphaFoldDB" id="A0A2H0Y175"/>
<evidence type="ECO:0000313" key="3">
    <source>
        <dbReference type="Proteomes" id="UP000231343"/>
    </source>
</evidence>
<dbReference type="InterPro" id="IPR003607">
    <property type="entry name" value="HD/PDEase_dom"/>
</dbReference>
<dbReference type="SUPFAM" id="SSF109604">
    <property type="entry name" value="HD-domain/PDEase-like"/>
    <property type="match status" value="1"/>
</dbReference>